<accession>T1GBL9</accession>
<dbReference type="EMBL" id="CAQQ02134538">
    <property type="status" value="NOT_ANNOTATED_CDS"/>
    <property type="molecule type" value="Genomic_DNA"/>
</dbReference>
<dbReference type="HOGENOM" id="CLU_2707626_0_0_1"/>
<dbReference type="Proteomes" id="UP000015102">
    <property type="component" value="Unassembled WGS sequence"/>
</dbReference>
<sequence length="73" mass="8196">MICVISNSFKSLIVLEGLLSNMKTVTFVELEFSESDSSDSSLLFIMEVRLIECVPRPPISYGWTYHLVTTCSS</sequence>
<name>T1GBL9_MEGSC</name>
<evidence type="ECO:0000313" key="1">
    <source>
        <dbReference type="EnsemblMetazoa" id="MESCA000653-PA"/>
    </source>
</evidence>
<reference evidence="2" key="1">
    <citation type="submission" date="2013-02" db="EMBL/GenBank/DDBJ databases">
        <authorList>
            <person name="Hughes D."/>
        </authorList>
    </citation>
    <scope>NUCLEOTIDE SEQUENCE</scope>
    <source>
        <strain>Durham</strain>
        <strain evidence="2">NC isolate 2 -- Noor lab</strain>
    </source>
</reference>
<dbReference type="AlphaFoldDB" id="T1GBL9"/>
<evidence type="ECO:0000313" key="2">
    <source>
        <dbReference type="Proteomes" id="UP000015102"/>
    </source>
</evidence>
<protein>
    <submittedName>
        <fullName evidence="1">Uncharacterized protein</fullName>
    </submittedName>
</protein>
<dbReference type="EnsemblMetazoa" id="MESCA000653-RA">
    <property type="protein sequence ID" value="MESCA000653-PA"/>
    <property type="gene ID" value="MESCA000653"/>
</dbReference>
<organism evidence="1 2">
    <name type="scientific">Megaselia scalaris</name>
    <name type="common">Humpbacked fly</name>
    <name type="synonym">Phora scalaris</name>
    <dbReference type="NCBI Taxonomy" id="36166"/>
    <lineage>
        <taxon>Eukaryota</taxon>
        <taxon>Metazoa</taxon>
        <taxon>Ecdysozoa</taxon>
        <taxon>Arthropoda</taxon>
        <taxon>Hexapoda</taxon>
        <taxon>Insecta</taxon>
        <taxon>Pterygota</taxon>
        <taxon>Neoptera</taxon>
        <taxon>Endopterygota</taxon>
        <taxon>Diptera</taxon>
        <taxon>Brachycera</taxon>
        <taxon>Muscomorpha</taxon>
        <taxon>Platypezoidea</taxon>
        <taxon>Phoridae</taxon>
        <taxon>Megaseliini</taxon>
        <taxon>Megaselia</taxon>
    </lineage>
</organism>
<proteinExistence type="predicted"/>
<keyword evidence="2" id="KW-1185">Reference proteome</keyword>
<dbReference type="EMBL" id="CAQQ02134539">
    <property type="status" value="NOT_ANNOTATED_CDS"/>
    <property type="molecule type" value="Genomic_DNA"/>
</dbReference>
<reference evidence="1" key="2">
    <citation type="submission" date="2015-06" db="UniProtKB">
        <authorList>
            <consortium name="EnsemblMetazoa"/>
        </authorList>
    </citation>
    <scope>IDENTIFICATION</scope>
</reference>